<dbReference type="Proteomes" id="UP000218181">
    <property type="component" value="Unassembled WGS sequence"/>
</dbReference>
<proteinExistence type="predicted"/>
<dbReference type="RefSeq" id="WP_054639999.1">
    <property type="nucleotide sequence ID" value="NZ_BBAL01000021.1"/>
</dbReference>
<organism evidence="1 2">
    <name type="scientific">Lactococcus fujiensis JCM 16395</name>
    <dbReference type="NCBI Taxonomy" id="1291764"/>
    <lineage>
        <taxon>Bacteria</taxon>
        <taxon>Bacillati</taxon>
        <taxon>Bacillota</taxon>
        <taxon>Bacilli</taxon>
        <taxon>Lactobacillales</taxon>
        <taxon>Streptococcaceae</taxon>
        <taxon>Lactococcus</taxon>
    </lineage>
</organism>
<dbReference type="EMBL" id="JXJU01000022">
    <property type="protein sequence ID" value="PCR98797.1"/>
    <property type="molecule type" value="Genomic_DNA"/>
</dbReference>
<comment type="caution">
    <text evidence="1">The sequence shown here is derived from an EMBL/GenBank/DDBJ whole genome shotgun (WGS) entry which is preliminary data.</text>
</comment>
<dbReference type="AlphaFoldDB" id="A0A2A5RIB6"/>
<gene>
    <name evidence="1" type="ORF">RT41_GL000905</name>
</gene>
<sequence length="160" mass="18547">MAVKFNNSKARYFSELLKGKTIQELLADVKETEEWDAEHYGLDPNDIPRRVNDARIEIEQVLEVFNKVKFLKKPLTFAVNAWGYEQTNYENFSVIGSYRASMIAVSDNGRLIYSIATKKFKDKVPGTYLDSYGVRSTDWKPAYTSEDIAEERMYNAYYGH</sequence>
<name>A0A2A5RIB6_9LACT</name>
<dbReference type="OrthoDB" id="2149988at2"/>
<reference evidence="1 2" key="1">
    <citation type="submission" date="2014-12" db="EMBL/GenBank/DDBJ databases">
        <title>Draft genome sequences of 10 type strains of Lactococcus.</title>
        <authorList>
            <person name="Sun Z."/>
            <person name="Zhong Z."/>
            <person name="Liu W."/>
            <person name="Zhang W."/>
            <person name="Zhang H."/>
        </authorList>
    </citation>
    <scope>NUCLEOTIDE SEQUENCE [LARGE SCALE GENOMIC DNA]</scope>
    <source>
        <strain evidence="1 2">JCM 16395</strain>
    </source>
</reference>
<accession>A0A2A5RIB6</accession>
<evidence type="ECO:0000313" key="1">
    <source>
        <dbReference type="EMBL" id="PCR98797.1"/>
    </source>
</evidence>
<protein>
    <submittedName>
        <fullName evidence="1">Uncharacterized protein</fullName>
    </submittedName>
</protein>
<dbReference type="STRING" id="1291764.GCA_001311235_03098"/>
<evidence type="ECO:0000313" key="2">
    <source>
        <dbReference type="Proteomes" id="UP000218181"/>
    </source>
</evidence>
<keyword evidence="2" id="KW-1185">Reference proteome</keyword>